<comment type="caution">
    <text evidence="3">The sequence shown here is derived from an EMBL/GenBank/DDBJ whole genome shotgun (WGS) entry which is preliminary data.</text>
</comment>
<sequence>MGKPRIGMIGLGGIAQKAYLPILTKEIDWELVGAFSPSVGKRKKICRQYRIRNFASLPAVADECDAVFVHSSTDSHYEVVSQLLGSGIDVYVDKPLAATISEAEKLVDLSERNGRKLMVGFNRRFAPMYLEAKEIANQLDWVRLEKHRVNGIGPNLYSFTMLDDYIHLVDTVRWLSGGDLKAMYENMQVNDDKQLIYAQHTYESNTLTCTTAMHRNAGSNLEQLELFANGTIIRVKNLHTMEIERNDTATIKTPPSWETVGRQRGFENAINHFIACIQNDEQPIVDGIEGLKTQIAVEELLKA</sequence>
<evidence type="ECO:0000259" key="1">
    <source>
        <dbReference type="Pfam" id="PF01408"/>
    </source>
</evidence>
<gene>
    <name evidence="3" type="ORF">GCM10011398_34580</name>
</gene>
<keyword evidence="4" id="KW-1185">Reference proteome</keyword>
<evidence type="ECO:0000259" key="2">
    <source>
        <dbReference type="Pfam" id="PF21378"/>
    </source>
</evidence>
<feature type="domain" description="YceM-like C-terminal" evidence="2">
    <location>
        <begin position="127"/>
        <end position="246"/>
    </location>
</feature>
<dbReference type="GO" id="GO:0000166">
    <property type="term" value="F:nucleotide binding"/>
    <property type="evidence" value="ECO:0007669"/>
    <property type="project" value="InterPro"/>
</dbReference>
<evidence type="ECO:0000313" key="3">
    <source>
        <dbReference type="EMBL" id="GGG85908.1"/>
    </source>
</evidence>
<dbReference type="InterPro" id="IPR051317">
    <property type="entry name" value="Gfo/Idh/MocA_oxidoreduct"/>
</dbReference>
<dbReference type="InterPro" id="IPR048477">
    <property type="entry name" value="YceM-like_C"/>
</dbReference>
<dbReference type="Gene3D" id="3.30.360.10">
    <property type="entry name" value="Dihydrodipicolinate Reductase, domain 2"/>
    <property type="match status" value="1"/>
</dbReference>
<accession>A0A917MAT1</accession>
<dbReference type="InterPro" id="IPR036291">
    <property type="entry name" value="NAD(P)-bd_dom_sf"/>
</dbReference>
<organism evidence="3 4">
    <name type="scientific">Virgibacillus oceani</name>
    <dbReference type="NCBI Taxonomy" id="1479511"/>
    <lineage>
        <taxon>Bacteria</taxon>
        <taxon>Bacillati</taxon>
        <taxon>Bacillota</taxon>
        <taxon>Bacilli</taxon>
        <taxon>Bacillales</taxon>
        <taxon>Bacillaceae</taxon>
        <taxon>Virgibacillus</taxon>
    </lineage>
</organism>
<dbReference type="SUPFAM" id="SSF51735">
    <property type="entry name" value="NAD(P)-binding Rossmann-fold domains"/>
    <property type="match status" value="1"/>
</dbReference>
<proteinExistence type="predicted"/>
<dbReference type="EMBL" id="BMFR01000021">
    <property type="protein sequence ID" value="GGG85908.1"/>
    <property type="molecule type" value="Genomic_DNA"/>
</dbReference>
<reference evidence="3" key="2">
    <citation type="submission" date="2020-09" db="EMBL/GenBank/DDBJ databases">
        <authorList>
            <person name="Sun Q."/>
            <person name="Zhou Y."/>
        </authorList>
    </citation>
    <scope>NUCLEOTIDE SEQUENCE</scope>
    <source>
        <strain evidence="3">CGMCC 1.12754</strain>
    </source>
</reference>
<dbReference type="Pfam" id="PF01408">
    <property type="entry name" value="GFO_IDH_MocA"/>
    <property type="match status" value="1"/>
</dbReference>
<protein>
    <submittedName>
        <fullName evidence="3">Virulence factor MviM</fullName>
    </submittedName>
</protein>
<dbReference type="PANTHER" id="PTHR43708:SF4">
    <property type="entry name" value="OXIDOREDUCTASE YCEM-RELATED"/>
    <property type="match status" value="1"/>
</dbReference>
<dbReference type="SUPFAM" id="SSF55347">
    <property type="entry name" value="Glyceraldehyde-3-phosphate dehydrogenase-like, C-terminal domain"/>
    <property type="match status" value="1"/>
</dbReference>
<dbReference type="InterPro" id="IPR000683">
    <property type="entry name" value="Gfo/Idh/MocA-like_OxRdtase_N"/>
</dbReference>
<evidence type="ECO:0000313" key="4">
    <source>
        <dbReference type="Proteomes" id="UP000622860"/>
    </source>
</evidence>
<reference evidence="3" key="1">
    <citation type="journal article" date="2014" name="Int. J. Syst. Evol. Microbiol.">
        <title>Complete genome sequence of Corynebacterium casei LMG S-19264T (=DSM 44701T), isolated from a smear-ripened cheese.</title>
        <authorList>
            <consortium name="US DOE Joint Genome Institute (JGI-PGF)"/>
            <person name="Walter F."/>
            <person name="Albersmeier A."/>
            <person name="Kalinowski J."/>
            <person name="Ruckert C."/>
        </authorList>
    </citation>
    <scope>NUCLEOTIDE SEQUENCE</scope>
    <source>
        <strain evidence="3">CGMCC 1.12754</strain>
    </source>
</reference>
<name>A0A917MAT1_9BACI</name>
<dbReference type="RefSeq" id="WP_188456623.1">
    <property type="nucleotide sequence ID" value="NZ_BMFR01000021.1"/>
</dbReference>
<dbReference type="AlphaFoldDB" id="A0A917MAT1"/>
<dbReference type="Gene3D" id="3.40.50.720">
    <property type="entry name" value="NAD(P)-binding Rossmann-like Domain"/>
    <property type="match status" value="1"/>
</dbReference>
<dbReference type="Pfam" id="PF21378">
    <property type="entry name" value="YceM-like_C"/>
    <property type="match status" value="1"/>
</dbReference>
<dbReference type="PANTHER" id="PTHR43708">
    <property type="entry name" value="CONSERVED EXPRESSED OXIDOREDUCTASE (EUROFUNG)"/>
    <property type="match status" value="1"/>
</dbReference>
<dbReference type="Proteomes" id="UP000622860">
    <property type="component" value="Unassembled WGS sequence"/>
</dbReference>
<feature type="domain" description="Gfo/Idh/MocA-like oxidoreductase N-terminal" evidence="1">
    <location>
        <begin position="5"/>
        <end position="121"/>
    </location>
</feature>